<dbReference type="InterPro" id="IPR029058">
    <property type="entry name" value="AB_hydrolase_fold"/>
</dbReference>
<feature type="domain" description="AB hydrolase-1" evidence="1">
    <location>
        <begin position="24"/>
        <end position="261"/>
    </location>
</feature>
<dbReference type="PRINTS" id="PR00111">
    <property type="entry name" value="ABHYDROLASE"/>
</dbReference>
<reference evidence="2 3" key="1">
    <citation type="submission" date="2021-08" db="EMBL/GenBank/DDBJ databases">
        <title>Comparative Genomics Analysis of the Genus Qipengyuania Reveals Extensive Genetic Diversity and Metabolic Versatility, Including the Description of Fifteen Novel Species.</title>
        <authorList>
            <person name="Liu Y."/>
        </authorList>
    </citation>
    <scope>NUCLEOTIDE SEQUENCE [LARGE SCALE GENOMIC DNA]</scope>
    <source>
        <strain evidence="2 3">6D47A</strain>
    </source>
</reference>
<proteinExistence type="predicted"/>
<evidence type="ECO:0000313" key="2">
    <source>
        <dbReference type="EMBL" id="MBX7482769.1"/>
    </source>
</evidence>
<dbReference type="Pfam" id="PF00561">
    <property type="entry name" value="Abhydrolase_1"/>
    <property type="match status" value="1"/>
</dbReference>
<dbReference type="SUPFAM" id="SSF53474">
    <property type="entry name" value="alpha/beta-Hydrolases"/>
    <property type="match status" value="1"/>
</dbReference>
<dbReference type="Gene3D" id="3.40.50.1820">
    <property type="entry name" value="alpha/beta hydrolase"/>
    <property type="match status" value="1"/>
</dbReference>
<dbReference type="RefSeq" id="WP_221558030.1">
    <property type="nucleotide sequence ID" value="NZ_JAIGNO010000005.1"/>
</dbReference>
<dbReference type="PANTHER" id="PTHR43433">
    <property type="entry name" value="HYDROLASE, ALPHA/BETA FOLD FAMILY PROTEIN"/>
    <property type="match status" value="1"/>
</dbReference>
<protein>
    <submittedName>
        <fullName evidence="2">Alpha/beta hydrolase</fullName>
    </submittedName>
</protein>
<keyword evidence="2" id="KW-0378">Hydrolase</keyword>
<accession>A0ABS7J610</accession>
<dbReference type="EMBL" id="JAIGNO010000005">
    <property type="protein sequence ID" value="MBX7482769.1"/>
    <property type="molecule type" value="Genomic_DNA"/>
</dbReference>
<gene>
    <name evidence="2" type="ORF">K3174_09500</name>
</gene>
<keyword evidence="3" id="KW-1185">Reference proteome</keyword>
<dbReference type="InterPro" id="IPR050471">
    <property type="entry name" value="AB_hydrolase"/>
</dbReference>
<dbReference type="InterPro" id="IPR000073">
    <property type="entry name" value="AB_hydrolase_1"/>
</dbReference>
<evidence type="ECO:0000259" key="1">
    <source>
        <dbReference type="Pfam" id="PF00561"/>
    </source>
</evidence>
<organism evidence="2 3">
    <name type="scientific">Qipengyuania qiaonensis</name>
    <dbReference type="NCBI Taxonomy" id="2867240"/>
    <lineage>
        <taxon>Bacteria</taxon>
        <taxon>Pseudomonadati</taxon>
        <taxon>Pseudomonadota</taxon>
        <taxon>Alphaproteobacteria</taxon>
        <taxon>Sphingomonadales</taxon>
        <taxon>Erythrobacteraceae</taxon>
        <taxon>Qipengyuania</taxon>
    </lineage>
</organism>
<dbReference type="Proteomes" id="UP000755104">
    <property type="component" value="Unassembled WGS sequence"/>
</dbReference>
<dbReference type="GO" id="GO:0016787">
    <property type="term" value="F:hydrolase activity"/>
    <property type="evidence" value="ECO:0007669"/>
    <property type="project" value="UniProtKB-KW"/>
</dbReference>
<name>A0ABS7J610_9SPHN</name>
<evidence type="ECO:0000313" key="3">
    <source>
        <dbReference type="Proteomes" id="UP000755104"/>
    </source>
</evidence>
<dbReference type="PANTHER" id="PTHR43433:SF3">
    <property type="entry name" value="NON-HEME CHLOROPEROXIDASE"/>
    <property type="match status" value="1"/>
</dbReference>
<sequence length="278" mass="30137">MSFVTTKDGVEIFYKDWGPKDAQPIMFHHGWPLSADDWDAQLLFFLAEGYRVIAHDRRGHGRSSQVDSGHDIEHYAADAAAVVEALDLRGAVHIGHSTGGGEVARYVAKHGEPAGRVAKAVLVSAIPPLMLQTADNPEGTPKEVFDGFRSALAVNRAQFFRDVPSGPFYGFNRPNAEVHEGMIQNWWRQGMMGSAKAHYDGIAAFSETDQTEDLKAISVPTLVMHGDDDQVVPIGPSAHKAIKLLSNGTLKVYSGYSHGMLSVNADVLNADLLAFVAS</sequence>
<comment type="caution">
    <text evidence="2">The sequence shown here is derived from an EMBL/GenBank/DDBJ whole genome shotgun (WGS) entry which is preliminary data.</text>
</comment>